<dbReference type="InterPro" id="IPR002035">
    <property type="entry name" value="VWF_A"/>
</dbReference>
<feature type="transmembrane region" description="Helical" evidence="1">
    <location>
        <begin position="12"/>
        <end position="32"/>
    </location>
</feature>
<dbReference type="InterPro" id="IPR036465">
    <property type="entry name" value="vWFA_dom_sf"/>
</dbReference>
<dbReference type="Gene3D" id="3.40.50.410">
    <property type="entry name" value="von Willebrand factor, type A domain"/>
    <property type="match status" value="1"/>
</dbReference>
<dbReference type="Pfam" id="PF13519">
    <property type="entry name" value="VWA_2"/>
    <property type="match status" value="1"/>
</dbReference>
<sequence length="362" mass="40523">MNKKRQFTTFSLSFLDIMSCGFGAVILVFLIIKHDVDTIIETQNITLQAEVNLLEEEVIEGEKHLVKIKNTISALDQDIVQTNGLARRINDEIDAVDNKITKLDDPDDDQQILQLKQKIKTLMLEKEKLEDEQAKGNDAREYSGQGNRQYLTGLQLGGARTLVLLDTSASMLDNTIVNIIRKKYMPNDIKKSSSKWIRAVSAVEWLIAKFPVQSQYQIYHFNNEVSASIKKTTHQWLAISDQESLNSSVKNLRKIIPEGGTNLEKAFRSVSFLDPLPDNILLLTDGLPTLGNTSKSVKATANTITGPQREALFEKAVNTLPEGIPVNVLLWPMEGDPMAASAFWQLAQYTSGSFMSPSKDWP</sequence>
<dbReference type="OrthoDB" id="185358at2"/>
<reference evidence="3 4" key="1">
    <citation type="submission" date="2016-10" db="EMBL/GenBank/DDBJ databases">
        <authorList>
            <person name="de Groot N.N."/>
        </authorList>
    </citation>
    <scope>NUCLEOTIDE SEQUENCE [LARGE SCALE GENOMIC DNA]</scope>
    <source>
        <strain evidence="3 4">DSM 6059</strain>
    </source>
</reference>
<keyword evidence="4" id="KW-1185">Reference proteome</keyword>
<keyword evidence="1" id="KW-0472">Membrane</keyword>
<evidence type="ECO:0000313" key="3">
    <source>
        <dbReference type="EMBL" id="SFB99130.1"/>
    </source>
</evidence>
<dbReference type="SUPFAM" id="SSF53300">
    <property type="entry name" value="vWA-like"/>
    <property type="match status" value="1"/>
</dbReference>
<dbReference type="EMBL" id="FOLO01000003">
    <property type="protein sequence ID" value="SFB99130.1"/>
    <property type="molecule type" value="Genomic_DNA"/>
</dbReference>
<organism evidence="3 4">
    <name type="scientific">Pseudoalteromonas denitrificans DSM 6059</name>
    <dbReference type="NCBI Taxonomy" id="1123010"/>
    <lineage>
        <taxon>Bacteria</taxon>
        <taxon>Pseudomonadati</taxon>
        <taxon>Pseudomonadota</taxon>
        <taxon>Gammaproteobacteria</taxon>
        <taxon>Alteromonadales</taxon>
        <taxon>Pseudoalteromonadaceae</taxon>
        <taxon>Pseudoalteromonas</taxon>
    </lineage>
</organism>
<proteinExistence type="predicted"/>
<dbReference type="Proteomes" id="UP000198862">
    <property type="component" value="Unassembled WGS sequence"/>
</dbReference>
<accession>A0A1I1FQ72</accession>
<protein>
    <submittedName>
        <fullName evidence="3">von Willebrand factor type A domain-containing protein</fullName>
    </submittedName>
</protein>
<gene>
    <name evidence="3" type="ORF">SAMN02745724_00651</name>
</gene>
<dbReference type="AlphaFoldDB" id="A0A1I1FQ72"/>
<evidence type="ECO:0000256" key="1">
    <source>
        <dbReference type="SAM" id="Phobius"/>
    </source>
</evidence>
<feature type="domain" description="VWFA" evidence="2">
    <location>
        <begin position="161"/>
        <end position="286"/>
    </location>
</feature>
<keyword evidence="1" id="KW-0812">Transmembrane</keyword>
<dbReference type="STRING" id="1123010.SAMN02745724_00651"/>
<evidence type="ECO:0000259" key="2">
    <source>
        <dbReference type="Pfam" id="PF13519"/>
    </source>
</evidence>
<dbReference type="RefSeq" id="WP_091979884.1">
    <property type="nucleotide sequence ID" value="NZ_FOLO01000003.1"/>
</dbReference>
<evidence type="ECO:0000313" key="4">
    <source>
        <dbReference type="Proteomes" id="UP000198862"/>
    </source>
</evidence>
<keyword evidence="1" id="KW-1133">Transmembrane helix</keyword>
<name>A0A1I1FQ72_9GAMM</name>